<evidence type="ECO:0000313" key="2">
    <source>
        <dbReference type="EMBL" id="MFD1046634.1"/>
    </source>
</evidence>
<keyword evidence="3" id="KW-1185">Reference proteome</keyword>
<feature type="compositionally biased region" description="Basic residues" evidence="1">
    <location>
        <begin position="57"/>
        <end position="69"/>
    </location>
</feature>
<evidence type="ECO:0000313" key="3">
    <source>
        <dbReference type="Proteomes" id="UP001597045"/>
    </source>
</evidence>
<proteinExistence type="predicted"/>
<evidence type="ECO:0000256" key="1">
    <source>
        <dbReference type="SAM" id="MobiDB-lite"/>
    </source>
</evidence>
<feature type="non-terminal residue" evidence="2">
    <location>
        <position position="1"/>
    </location>
</feature>
<gene>
    <name evidence="2" type="ORF">ACFQ1S_14280</name>
</gene>
<organism evidence="2 3">
    <name type="scientific">Kibdelosporangium lantanae</name>
    <dbReference type="NCBI Taxonomy" id="1497396"/>
    <lineage>
        <taxon>Bacteria</taxon>
        <taxon>Bacillati</taxon>
        <taxon>Actinomycetota</taxon>
        <taxon>Actinomycetes</taxon>
        <taxon>Pseudonocardiales</taxon>
        <taxon>Pseudonocardiaceae</taxon>
        <taxon>Kibdelosporangium</taxon>
    </lineage>
</organism>
<dbReference type="EMBL" id="JBHTIS010000735">
    <property type="protein sequence ID" value="MFD1046634.1"/>
    <property type="molecule type" value="Genomic_DNA"/>
</dbReference>
<protein>
    <submittedName>
        <fullName evidence="2">Uncharacterized protein</fullName>
    </submittedName>
</protein>
<feature type="region of interest" description="Disordered" evidence="1">
    <location>
        <begin position="1"/>
        <end position="89"/>
    </location>
</feature>
<name>A0ABW3MAL6_9PSEU</name>
<sequence>RVESMRNRLITGWAGRQDGRGQGTLRSSGATRHPDDLPQGYHGVPRGAELGNLGRRERGRLHPWAHRGRATPGRRDGGKHPPCGESTED</sequence>
<dbReference type="Proteomes" id="UP001597045">
    <property type="component" value="Unassembled WGS sequence"/>
</dbReference>
<comment type="caution">
    <text evidence="2">The sequence shown here is derived from an EMBL/GenBank/DDBJ whole genome shotgun (WGS) entry which is preliminary data.</text>
</comment>
<accession>A0ABW3MAL6</accession>
<reference evidence="3" key="1">
    <citation type="journal article" date="2019" name="Int. J. Syst. Evol. Microbiol.">
        <title>The Global Catalogue of Microorganisms (GCM) 10K type strain sequencing project: providing services to taxonomists for standard genome sequencing and annotation.</title>
        <authorList>
            <consortium name="The Broad Institute Genomics Platform"/>
            <consortium name="The Broad Institute Genome Sequencing Center for Infectious Disease"/>
            <person name="Wu L."/>
            <person name="Ma J."/>
        </authorList>
    </citation>
    <scope>NUCLEOTIDE SEQUENCE [LARGE SCALE GENOMIC DNA]</scope>
    <source>
        <strain evidence="3">JCM 31486</strain>
    </source>
</reference>